<dbReference type="Proteomes" id="UP000051439">
    <property type="component" value="Unassembled WGS sequence"/>
</dbReference>
<name>A0A0R1NPV0_9LACO</name>
<evidence type="ECO:0000313" key="2">
    <source>
        <dbReference type="Proteomes" id="UP000051439"/>
    </source>
</evidence>
<dbReference type="EMBL" id="AZEB01000007">
    <property type="protein sequence ID" value="KRL22416.1"/>
    <property type="molecule type" value="Genomic_DNA"/>
</dbReference>
<proteinExistence type="predicted"/>
<dbReference type="AlphaFoldDB" id="A0A0R1NPV0"/>
<comment type="caution">
    <text evidence="1">The sequence shown here is derived from an EMBL/GenBank/DDBJ whole genome shotgun (WGS) entry which is preliminary data.</text>
</comment>
<sequence>MVSHSEDSSAKQKLAHKHLIQKSQARGFLNKETYVSAFNRFAPLTLLEND</sequence>
<protein>
    <submittedName>
        <fullName evidence="1">Uncharacterized protein</fullName>
    </submittedName>
</protein>
<organism evidence="1 2">
    <name type="scientific">Lentilactobacillus kisonensis DSM 19906 = JCM 15041</name>
    <dbReference type="NCBI Taxonomy" id="1423766"/>
    <lineage>
        <taxon>Bacteria</taxon>
        <taxon>Bacillati</taxon>
        <taxon>Bacillota</taxon>
        <taxon>Bacilli</taxon>
        <taxon>Lactobacillales</taxon>
        <taxon>Lactobacillaceae</taxon>
        <taxon>Lentilactobacillus</taxon>
    </lineage>
</organism>
<keyword evidence="2" id="KW-1185">Reference proteome</keyword>
<accession>A0A0R1NPV0</accession>
<gene>
    <name evidence="1" type="ORF">FC98_GL002551</name>
</gene>
<evidence type="ECO:0000313" key="1">
    <source>
        <dbReference type="EMBL" id="KRL22416.1"/>
    </source>
</evidence>
<reference evidence="1 2" key="1">
    <citation type="journal article" date="2015" name="Genome Announc.">
        <title>Expanding the biotechnology potential of lactobacilli through comparative genomics of 213 strains and associated genera.</title>
        <authorList>
            <person name="Sun Z."/>
            <person name="Harris H.M."/>
            <person name="McCann A."/>
            <person name="Guo C."/>
            <person name="Argimon S."/>
            <person name="Zhang W."/>
            <person name="Yang X."/>
            <person name="Jeffery I.B."/>
            <person name="Cooney J.C."/>
            <person name="Kagawa T.F."/>
            <person name="Liu W."/>
            <person name="Song Y."/>
            <person name="Salvetti E."/>
            <person name="Wrobel A."/>
            <person name="Rasinkangas P."/>
            <person name="Parkhill J."/>
            <person name="Rea M.C."/>
            <person name="O'Sullivan O."/>
            <person name="Ritari J."/>
            <person name="Douillard F.P."/>
            <person name="Paul Ross R."/>
            <person name="Yang R."/>
            <person name="Briner A.E."/>
            <person name="Felis G.E."/>
            <person name="de Vos W.M."/>
            <person name="Barrangou R."/>
            <person name="Klaenhammer T.R."/>
            <person name="Caufield P.W."/>
            <person name="Cui Y."/>
            <person name="Zhang H."/>
            <person name="O'Toole P.W."/>
        </authorList>
    </citation>
    <scope>NUCLEOTIDE SEQUENCE [LARGE SCALE GENOMIC DNA]</scope>
    <source>
        <strain evidence="1 2">DSM 19906</strain>
    </source>
</reference>